<sequence>MTSKKPEILSAQSYPEYFSRTLALRSDVVAALQESRELYNTELVAMRDWADVPELRKMIDGELSLQHSISEKTYIFFENFRYWDLVVERYRSCKRQKAFGKLPYSVHSIEYRFYDGFVMETWSDGAHIKDSNGVTLKRSPPTRRLMTYEQIQMLQDTCLARFNARLALDLHMHNGNEDLSSLFDRILCWQEKVLLRYGNSGYELVKGPESVAKAHLTSMTNGDVLPESSYDRTLEKMRNKERKLGNNSNVWLTDELSDIVRDTGTLWNCAEIFGCTKLSGHPTVYADVSAASVREEACTPAQYDIPAIIDTHCHFKRIILLRYISQHKAWPPFSEYYLPRESTQLYQLWKKEVLTLSESSFPLRDLINVEFGQFMEFDYSPDYLDLIDDKAICPGASKAAGFWFKQPEGSYRRLLEALVKTKDIDTRAIVERMRKGEFHLEERIVELTQKEREFKTAARCFCKLTLEVRLFFVITEANLKRFAGGDAGDNGYLPQQTMTMSSQKLRKRLYDMTANSTRENSCVVEIDFTRWNLRWRGASVNHIARSLEKIYGLTGVFSQAHKFFSEATVVMTDKHSLPPGVRLGVPAHKWPESDLVWRGHAGGFEGIQQTLWTIATIAMMYYATADEECSFQMAGQGDNQVFFLTFNTKTKPLESQLASFLSNMENLCGRLNHDVKPDECVDSRSILTYGKEIYANGVHILYSLKFSSRSFARLDHSMPSLSKEISGVVASSVAIAGTLKFTYRAILWKFLQVILLLRRRRQSPVYLSEKAGIDRLLKTSVSRQALLIPGSMGGFPMMPWTRYFSKGETDDLSFDAAATYYLSKHVPLVKSYSYLLRIGEFSRRDIDPTNIVNDPHSIPIDRPKDAVHFISDAIGKTLPNIVSNRDLKPLVAPGLRQNGEEYKSILTKMTPLYPEVAADMFELTPAGLYNKTVKRFSMTRTIERIAPQERVTERIVDSNSLFLRVFLDRIASSSKCVGMQHPPPYEMCQQLRDLWKLDLKNSSIGIYSPFDFKLSYNSFKQSVISATISGENLLDSAGKSQPNFGTRTSTKVTTQGYRIANCNNTIRDLKSAILMFSELQGSESVRPIVDGIVSSRSPWSTHQLCPIFPKTYGGTAVHRHAAGKHNFAMLGSCSVPTHISLSSDRAGILSGGELDYPVVFQTLFLTLSNLFQNIAASNNPLPSSLAFLIPADLQPIDTRKVEIPLPSVSIKWPKLTGNRLAWTDKIYASEIPEHPHPSVVQHIQDPPNDISLIYSYLESEVSRKVDALKVWDGIVSPTDIFDFKEITRVSPYDVEKAMCWTLLTDIFYETLHRTKVCQSPVSSTLQSVLDRRSLIYAGMWIRIRLHPNLLTEDYNSKRNIALQPGKEGYRRSVEYMATLLKKKVVEYLKSHSYSSLPHLILFQNWKSKAKNLGRRRRILQYAISGYQKISLSDMKNAILQLEPPSSLSSADPTVHFSAADISRHLRPLDIDVSPIRTFYMNVDPKAGLRMLRCREFIPRMSTQNMISVLTRTSGRVRYTIKDSYGYLPPPDSDSLVPGRDRLRVLLRRRLGKSSPLYSDWLAWSTTVPKVVRDTGGKNVHLFGVGRGATARVFTEAGRNCVGYDLRSTFPILAQRDSSYLPPEISTSPQASLFSWSEHTYRTMGNVFSGELDILHDDRSLAVVDLDLPYGEVTRFLQLLPSSCTKVVRVKGTAEEIKYFVSQWNPSIVTCLTLSLGNPVDIISVISPGSLPVTGNHDRIVWTDPKEISYSSTSDELLHQLWDIYPALAKNMEVDVTASREDYTDHLRGVISSADSGLSGLGRKVKQLYTCDADSLHGKDLRKKALILNLLT</sequence>
<keyword evidence="10" id="KW-0946">Virion</keyword>
<evidence type="ECO:0000256" key="8">
    <source>
        <dbReference type="ARBA" id="ARBA00022741"/>
    </source>
</evidence>
<comment type="catalytic activity">
    <reaction evidence="19">
        <text>a 5'-end (5'-triphosphoguanosine)-adenylyl-adenylyl-cytidylyl-adenosine in mRNA + 2 S-adenosyl-L-methionine = a 5'-end (N(7)-methyl 5'-triphosphoguanosine)-(2'-O-methyladenylyl)-adenylyl-cytidylyl-adenosine in mRNA + 2 S-adenosyl-L-homocysteine + H(+)</text>
        <dbReference type="Rhea" id="RHEA:65376"/>
        <dbReference type="Rhea" id="RHEA-COMP:16797"/>
        <dbReference type="Rhea" id="RHEA-COMP:16798"/>
        <dbReference type="ChEBI" id="CHEBI:15378"/>
        <dbReference type="ChEBI" id="CHEBI:57856"/>
        <dbReference type="ChEBI" id="CHEBI:59789"/>
        <dbReference type="ChEBI" id="CHEBI:156483"/>
        <dbReference type="ChEBI" id="CHEBI:156484"/>
        <dbReference type="EC" id="2.1.1.375"/>
    </reaction>
</comment>
<evidence type="ECO:0000256" key="6">
    <source>
        <dbReference type="ARBA" id="ARBA00022691"/>
    </source>
</evidence>
<comment type="catalytic activity">
    <reaction evidence="14">
        <text>a 5'-end triphospho-adenylyl-adenylyl-cytidylyl-adenosine in mRNA + GDP + H(+) = a 5'-end (5'-triphosphoguanosine)-adenylyl-adenylyl-cytidylyl-adenosine in mRNA + diphosphate</text>
        <dbReference type="Rhea" id="RHEA:65436"/>
        <dbReference type="Rhea" id="RHEA-COMP:16797"/>
        <dbReference type="Rhea" id="RHEA-COMP:16799"/>
        <dbReference type="ChEBI" id="CHEBI:15378"/>
        <dbReference type="ChEBI" id="CHEBI:33019"/>
        <dbReference type="ChEBI" id="CHEBI:58189"/>
        <dbReference type="ChEBI" id="CHEBI:156484"/>
        <dbReference type="ChEBI" id="CHEBI:156503"/>
        <dbReference type="EC" id="2.7.7.88"/>
    </reaction>
</comment>
<dbReference type="PROSITE" id="PS50526">
    <property type="entry name" value="RDRP_SSRNA_NEG_NONSEG"/>
    <property type="match status" value="1"/>
</dbReference>
<reference evidence="22" key="1">
    <citation type="submission" date="2022-12" db="EMBL/GenBank/DDBJ databases">
        <authorList>
            <person name="Espinal R.B.A."/>
            <person name="de Santana S.F."/>
            <person name="Santos V.C."/>
            <person name="Lizardo G.N.R."/>
            <person name="Silva R.J.S."/>
            <person name="Correa R.X."/>
            <person name="Loguercio L."/>
            <person name="Goes Neto A."/>
            <person name="Pirovani C.P."/>
            <person name="Fonseca P.L.C."/>
            <person name="Aguiar E.R.G.R."/>
        </authorList>
    </citation>
    <scope>NUCLEOTIDE SEQUENCE</scope>
</reference>
<organism evidence="22">
    <name type="scientific">Sclerotimonavirus sp</name>
    <dbReference type="NCBI Taxonomy" id="2809842"/>
    <lineage>
        <taxon>Viruses</taxon>
        <taxon>Riboviria</taxon>
        <taxon>Orthornavirae</taxon>
        <taxon>Negarnaviricota</taxon>
        <taxon>Haploviricotina</taxon>
        <taxon>Monjiviricetes</taxon>
        <taxon>Mononegavirales</taxon>
        <taxon>Mymonaviridae</taxon>
        <taxon>Sclerotimonavirus</taxon>
    </lineage>
</organism>
<evidence type="ECO:0000256" key="16">
    <source>
        <dbReference type="ARBA" id="ARBA00030436"/>
    </source>
</evidence>
<reference evidence="22" key="2">
    <citation type="journal article" date="2023" name="Pathogens">
        <title>Uncovering a Complex Virome Associated with the Cacao Pathogens Ceratocystis cacaofunesta and Ceratocystis fimbriata.</title>
        <authorList>
            <person name="Espinal R.B.A."/>
            <person name="de Santana S.F."/>
            <person name="Santos V.C."/>
            <person name="Lizardo G.N.R."/>
            <person name="Silva R.J.S."/>
            <person name="Correa R.X."/>
            <person name="Loguercio L.L."/>
            <person name="Goes-Neto A."/>
            <person name="Pirovani C.P."/>
            <person name="Fonseca P.L.C."/>
            <person name="Aguiar E.R.G.R."/>
        </authorList>
    </citation>
    <scope>NUCLEOTIDE SEQUENCE</scope>
</reference>
<evidence type="ECO:0000256" key="19">
    <source>
        <dbReference type="ARBA" id="ARBA00047370"/>
    </source>
</evidence>
<evidence type="ECO:0000256" key="14">
    <source>
        <dbReference type="ARBA" id="ARBA00024494"/>
    </source>
</evidence>
<name>A0A9N6YJZ8_9MONO</name>
<keyword evidence="3 22" id="KW-0696">RNA-directed RNA polymerase</keyword>
<evidence type="ECO:0000256" key="11">
    <source>
        <dbReference type="ARBA" id="ARBA00022953"/>
    </source>
</evidence>
<keyword evidence="9" id="KW-0067">ATP-binding</keyword>
<evidence type="ECO:0000256" key="17">
    <source>
        <dbReference type="ARBA" id="ARBA00031012"/>
    </source>
</evidence>
<keyword evidence="12" id="KW-0506">mRNA capping</keyword>
<evidence type="ECO:0000256" key="1">
    <source>
        <dbReference type="ARBA" id="ARBA00004328"/>
    </source>
</evidence>
<evidence type="ECO:0000256" key="9">
    <source>
        <dbReference type="ARBA" id="ARBA00022840"/>
    </source>
</evidence>
<keyword evidence="13" id="KW-0511">Multifunctional enzyme</keyword>
<keyword evidence="4" id="KW-0507">mRNA processing</keyword>
<evidence type="ECO:0000256" key="12">
    <source>
        <dbReference type="ARBA" id="ARBA00023042"/>
    </source>
</evidence>
<evidence type="ECO:0000313" key="22">
    <source>
        <dbReference type="EMBL" id="DBA06989.1"/>
    </source>
</evidence>
<dbReference type="Pfam" id="PF14318">
    <property type="entry name" value="Mononeg_mRNAcap"/>
    <property type="match status" value="1"/>
</dbReference>
<dbReference type="GO" id="GO:0005524">
    <property type="term" value="F:ATP binding"/>
    <property type="evidence" value="ECO:0007669"/>
    <property type="project" value="UniProtKB-KW"/>
</dbReference>
<accession>A0A9N6YJZ8</accession>
<keyword evidence="7" id="KW-0548">Nucleotidyltransferase</keyword>
<keyword evidence="11" id="KW-0693">Viral RNA replication</keyword>
<evidence type="ECO:0000256" key="10">
    <source>
        <dbReference type="ARBA" id="ARBA00022844"/>
    </source>
</evidence>
<dbReference type="InterPro" id="IPR026890">
    <property type="entry name" value="Mononeg_mRNAcap"/>
</dbReference>
<dbReference type="EMBL" id="BK062943">
    <property type="protein sequence ID" value="DBA06989.1"/>
    <property type="molecule type" value="Viral_cRNA"/>
</dbReference>
<comment type="catalytic activity">
    <reaction evidence="18">
        <text>a 5'-end (5'-triphosphoguanosine)-adenylyl-adenylyl-cytidylyl-adenosine in mRNA + S-adenosyl-L-methionine = a 5'-end (5'-triphosphoguanosine)-(2'-O-methyladenylyl)-adenylyl-cytidylyl-adenosine in mRNA + S-adenosyl-L-homocysteine + H(+)</text>
        <dbReference type="Rhea" id="RHEA:65380"/>
        <dbReference type="Rhea" id="RHEA-COMP:16797"/>
        <dbReference type="Rhea" id="RHEA-COMP:16801"/>
        <dbReference type="ChEBI" id="CHEBI:15378"/>
        <dbReference type="ChEBI" id="CHEBI:57856"/>
        <dbReference type="ChEBI" id="CHEBI:59789"/>
        <dbReference type="ChEBI" id="CHEBI:156482"/>
        <dbReference type="ChEBI" id="CHEBI:156484"/>
    </reaction>
</comment>
<protein>
    <recommendedName>
        <fullName evidence="2">RNA-directed RNA polymerase</fullName>
        <ecNumber evidence="2">2.7.7.48</ecNumber>
    </recommendedName>
    <alternativeName>
        <fullName evidence="17">Replicase</fullName>
    </alternativeName>
    <alternativeName>
        <fullName evidence="16">Transcriptase</fullName>
    </alternativeName>
</protein>
<evidence type="ECO:0000256" key="3">
    <source>
        <dbReference type="ARBA" id="ARBA00022484"/>
    </source>
</evidence>
<evidence type="ECO:0000256" key="2">
    <source>
        <dbReference type="ARBA" id="ARBA00012494"/>
    </source>
</evidence>
<comment type="catalytic activity">
    <reaction evidence="20">
        <text>GTP + H2O = GDP + phosphate + H(+)</text>
        <dbReference type="Rhea" id="RHEA:19669"/>
        <dbReference type="ChEBI" id="CHEBI:15377"/>
        <dbReference type="ChEBI" id="CHEBI:15378"/>
        <dbReference type="ChEBI" id="CHEBI:37565"/>
        <dbReference type="ChEBI" id="CHEBI:43474"/>
        <dbReference type="ChEBI" id="CHEBI:58189"/>
    </reaction>
</comment>
<dbReference type="InterPro" id="IPR014023">
    <property type="entry name" value="Mononeg_RNA_pol_cat"/>
</dbReference>
<feature type="domain" description="RdRp catalytic" evidence="21">
    <location>
        <begin position="520"/>
        <end position="697"/>
    </location>
</feature>
<evidence type="ECO:0000256" key="5">
    <source>
        <dbReference type="ARBA" id="ARBA00022679"/>
    </source>
</evidence>
<evidence type="ECO:0000256" key="18">
    <source>
        <dbReference type="ARBA" id="ARBA00047332"/>
    </source>
</evidence>
<evidence type="ECO:0000259" key="21">
    <source>
        <dbReference type="PROSITE" id="PS50526"/>
    </source>
</evidence>
<evidence type="ECO:0000256" key="20">
    <source>
        <dbReference type="ARBA" id="ARBA00048548"/>
    </source>
</evidence>
<dbReference type="Pfam" id="PF00946">
    <property type="entry name" value="Mononeg_RNA_pol"/>
    <property type="match status" value="1"/>
</dbReference>
<evidence type="ECO:0000256" key="4">
    <source>
        <dbReference type="ARBA" id="ARBA00022664"/>
    </source>
</evidence>
<evidence type="ECO:0000256" key="7">
    <source>
        <dbReference type="ARBA" id="ARBA00022695"/>
    </source>
</evidence>
<dbReference type="EC" id="2.7.7.48" evidence="2"/>
<keyword evidence="8" id="KW-0547">Nucleotide-binding</keyword>
<dbReference type="GO" id="GO:0044423">
    <property type="term" value="C:virion component"/>
    <property type="evidence" value="ECO:0007669"/>
    <property type="project" value="UniProtKB-KW"/>
</dbReference>
<keyword evidence="5" id="KW-0808">Transferase</keyword>
<dbReference type="GO" id="GO:0004482">
    <property type="term" value="F:mRNA 5'-cap (guanine-N7-)-methyltransferase activity"/>
    <property type="evidence" value="ECO:0007669"/>
    <property type="project" value="InterPro"/>
</dbReference>
<proteinExistence type="predicted"/>
<comment type="subcellular location">
    <subcellularLocation>
        <location evidence="1">Virion</location>
    </subcellularLocation>
</comment>
<comment type="catalytic activity">
    <reaction evidence="15">
        <text>a 5'-end (5'-triphosphoguanosine)-(2'-O-methyladenylyl)-adenylyl-cytidylyl-adenosine in mRNA + S-adenosyl-L-methionine = a 5'-end (N(7)-methyl 5'-triphosphoguanosine)-(2'-O-methyladenylyl)-adenylyl-cytidylyl-adenosine in mRNA + S-adenosyl-L-homocysteine</text>
        <dbReference type="Rhea" id="RHEA:65440"/>
        <dbReference type="Rhea" id="RHEA-COMP:16798"/>
        <dbReference type="Rhea" id="RHEA-COMP:16801"/>
        <dbReference type="ChEBI" id="CHEBI:57856"/>
        <dbReference type="ChEBI" id="CHEBI:59789"/>
        <dbReference type="ChEBI" id="CHEBI:156482"/>
        <dbReference type="ChEBI" id="CHEBI:156483"/>
    </reaction>
</comment>
<dbReference type="GO" id="GO:0003968">
    <property type="term" value="F:RNA-directed RNA polymerase activity"/>
    <property type="evidence" value="ECO:0007669"/>
    <property type="project" value="UniProtKB-KW"/>
</dbReference>
<evidence type="ECO:0000256" key="15">
    <source>
        <dbReference type="ARBA" id="ARBA00024499"/>
    </source>
</evidence>
<keyword evidence="6" id="KW-0949">S-adenosyl-L-methionine</keyword>
<evidence type="ECO:0000256" key="13">
    <source>
        <dbReference type="ARBA" id="ARBA00023268"/>
    </source>
</evidence>